<dbReference type="Proteomes" id="UP000218263">
    <property type="component" value="Chromosome"/>
</dbReference>
<proteinExistence type="predicted"/>
<evidence type="ECO:0000313" key="2">
    <source>
        <dbReference type="Proteomes" id="UP000218263"/>
    </source>
</evidence>
<dbReference type="KEGG" id="mgot:MgSA37_01896"/>
<name>A0A120MXS1_9SPHI</name>
<accession>A0A120MXS1</accession>
<protein>
    <submittedName>
        <fullName evidence="1">Uncharacterized protein</fullName>
    </submittedName>
</protein>
<reference evidence="1 2" key="1">
    <citation type="submission" date="2015-12" db="EMBL/GenBank/DDBJ databases">
        <title>Genome sequence of Mucilaginibacter gotjawali.</title>
        <authorList>
            <person name="Lee J.S."/>
            <person name="Lee K.C."/>
            <person name="Kim K.K."/>
            <person name="Lee B.W."/>
        </authorList>
    </citation>
    <scope>NUCLEOTIDE SEQUENCE [LARGE SCALE GENOMIC DNA]</scope>
    <source>
        <strain evidence="1 2">SA3-7</strain>
    </source>
</reference>
<evidence type="ECO:0000313" key="1">
    <source>
        <dbReference type="EMBL" id="BAU53726.1"/>
    </source>
</evidence>
<dbReference type="EMBL" id="AP017313">
    <property type="protein sequence ID" value="BAU53726.1"/>
    <property type="molecule type" value="Genomic_DNA"/>
</dbReference>
<dbReference type="AlphaFoldDB" id="A0A120MXS1"/>
<sequence length="71" mass="8044">MGFALIRAGCLSPGFKNLYYLALMKGALKQTQSIYYQILIISLKLKINIIKTKIAGQNKLPGYFLILLFFN</sequence>
<keyword evidence="2" id="KW-1185">Reference proteome</keyword>
<organism evidence="1 2">
    <name type="scientific">Mucilaginibacter gotjawali</name>
    <dbReference type="NCBI Taxonomy" id="1550579"/>
    <lineage>
        <taxon>Bacteria</taxon>
        <taxon>Pseudomonadati</taxon>
        <taxon>Bacteroidota</taxon>
        <taxon>Sphingobacteriia</taxon>
        <taxon>Sphingobacteriales</taxon>
        <taxon>Sphingobacteriaceae</taxon>
        <taxon>Mucilaginibacter</taxon>
    </lineage>
</organism>
<gene>
    <name evidence="1" type="ORF">MgSA37_01896</name>
</gene>